<reference evidence="2" key="1">
    <citation type="submission" date="2018-05" db="EMBL/GenBank/DDBJ databases">
        <authorList>
            <person name="Lanie J.A."/>
            <person name="Ng W.-L."/>
            <person name="Kazmierczak K.M."/>
            <person name="Andrzejewski T.M."/>
            <person name="Davidsen T.M."/>
            <person name="Wayne K.J."/>
            <person name="Tettelin H."/>
            <person name="Glass J.I."/>
            <person name="Rusch D."/>
            <person name="Podicherti R."/>
            <person name="Tsui H.-C.T."/>
            <person name="Winkler M.E."/>
        </authorList>
    </citation>
    <scope>NUCLEOTIDE SEQUENCE</scope>
</reference>
<dbReference type="AlphaFoldDB" id="A0A382QPA9"/>
<name>A0A382QPA9_9ZZZZ</name>
<accession>A0A382QPA9</accession>
<evidence type="ECO:0000313" key="2">
    <source>
        <dbReference type="EMBL" id="SVC86171.1"/>
    </source>
</evidence>
<sequence>VPKPSAAIRQRAHDLRDALAG</sequence>
<feature type="non-terminal residue" evidence="2">
    <location>
        <position position="1"/>
    </location>
</feature>
<feature type="region of interest" description="Disordered" evidence="1">
    <location>
        <begin position="1"/>
        <end position="21"/>
    </location>
</feature>
<proteinExistence type="predicted"/>
<organism evidence="2">
    <name type="scientific">marine metagenome</name>
    <dbReference type="NCBI Taxonomy" id="408172"/>
    <lineage>
        <taxon>unclassified sequences</taxon>
        <taxon>metagenomes</taxon>
        <taxon>ecological metagenomes</taxon>
    </lineage>
</organism>
<gene>
    <name evidence="2" type="ORF">METZ01_LOCUS339025</name>
</gene>
<feature type="compositionally biased region" description="Basic and acidic residues" evidence="1">
    <location>
        <begin position="11"/>
        <end position="21"/>
    </location>
</feature>
<dbReference type="EMBL" id="UINC01115272">
    <property type="protein sequence ID" value="SVC86171.1"/>
    <property type="molecule type" value="Genomic_DNA"/>
</dbReference>
<evidence type="ECO:0000256" key="1">
    <source>
        <dbReference type="SAM" id="MobiDB-lite"/>
    </source>
</evidence>
<protein>
    <submittedName>
        <fullName evidence="2">Uncharacterized protein</fullName>
    </submittedName>
</protein>